<dbReference type="RefSeq" id="WP_012472962.1">
    <property type="nucleotide sequence ID" value="NC_010830.1"/>
</dbReference>
<dbReference type="AlphaFoldDB" id="B3ESJ1"/>
<feature type="region of interest" description="Disordered" evidence="5">
    <location>
        <begin position="170"/>
        <end position="202"/>
    </location>
</feature>
<dbReference type="GO" id="GO:0004672">
    <property type="term" value="F:protein kinase activity"/>
    <property type="evidence" value="ECO:0007669"/>
    <property type="project" value="InterPro"/>
</dbReference>
<keyword evidence="8" id="KW-1185">Reference proteome</keyword>
<evidence type="ECO:0000256" key="3">
    <source>
        <dbReference type="PROSITE-ProRule" id="PRU00339"/>
    </source>
</evidence>
<evidence type="ECO:0000256" key="2">
    <source>
        <dbReference type="ARBA" id="ARBA00022840"/>
    </source>
</evidence>
<feature type="repeat" description="TPR" evidence="3">
    <location>
        <begin position="1062"/>
        <end position="1095"/>
    </location>
</feature>
<sequence>MFTLYNKRHRIIALLLFIAILLESCGNPLPTIAPTVVQSTEGEVGTQQRLGLDGVANAKQTHQESEEDSEQEEYTESEIEEDGNSEQEEVEEETISSYTTLITTYQSARKDEVFEFPSAMPADIYQLDQRDKEISERKKIPSYKSPIHIDFSKERFGKGKAMSSYIIPIEIRGPHESDEEAEKEVKDGSTEPNEREQEQLTSDQGKKYCLLHTIDRITAASIHQATGLEIDFQLGQQIHKNFILGEGSFGKVYLAQQEDGTYVAIKIVPEEKIKEKEAEIQQVLSQLPHLMSALDTWKGKNKDNQVTFYQVMPLAVLGDLRNIDLSQVDTIFKEQVLTFLSSRMLTGLATMHEKGYLHGDLKPSNVMLEQDVNLRIIDFGCSEAFTGLYQTKVKDMYPDNISPEYFLSVLGYIDEQFHDPRKFDSWSVGLTLLYLANKKYKKRYNRPFYYKTVAKSCRSYKDYEDIIQKVSELANPAAGSIWELIRALLTPDPQERPTPEEALAYTCFKQTLPSSVQTYLKDLIQHQQVEKRIKKYKVHIPRLLPLSNFAKYISRPELENQLLASLLTPSNNMTVCQGSGGVGKSELANYIIYHKDIQAHFNKIYWFSSADNPNQLQEQFRLLAIDLNLIDRGANFVEAKEALLKYWKEKKSRVLLIFDNADEPKSLNAYLPIEEDVHVLITTREPSWSNPIKIGSLDVIQGRALVNKLLGCSNTDANKLAKFLGYLPLSITYACAYIRREQVSVDKFLKKLSKNSNILTQNPKLFGQELPHSIATLWQATFKKLEERCPLALRVLESLTFCEPEGIPYELLEGLFNELDPSATSEVRQILIDYELLQEREMQQDGEVYKYLSMHRLLQQVVQQAAGKEYLNSCESTSILGQKSLNPLIQVLHKCIPNAKPVPDKNWEQARLYVPHVVSILAKTGGNLEESIVLAELLDCMGSYSEKVQSNYPQALKYYRQAHAINRILYIDNHPARAASLNHLASAHRGLGKHKAALTYLEKALAIELALYPDNHSHIAKSLNNIGLIYRDLGQYKESLKSFEQALAMKHLTYPNNHPTIAASLNNIGTVYKSLRKYEEALKYYKLALAIKKANYPDNHPSMAASLNNLGSVYENLNQPEEAFEYYVQAFIINQEFYTDNHPNTAHTLNGIGSTYRALGRYREALKYYKQALTINQRFYTHNHPNIAYTMNGIGSTYRALVEYGEALKYCE</sequence>
<dbReference type="SUPFAM" id="SSF56112">
    <property type="entry name" value="Protein kinase-like (PK-like)"/>
    <property type="match status" value="1"/>
</dbReference>
<feature type="domain" description="Protein kinase" evidence="6">
    <location>
        <begin position="238"/>
        <end position="508"/>
    </location>
</feature>
<feature type="binding site" evidence="4">
    <location>
        <position position="266"/>
    </location>
    <ligand>
        <name>ATP</name>
        <dbReference type="ChEBI" id="CHEBI:30616"/>
    </ligand>
</feature>
<feature type="compositionally biased region" description="Acidic residues" evidence="5">
    <location>
        <begin position="65"/>
        <end position="94"/>
    </location>
</feature>
<dbReference type="KEGG" id="aas:Aasi_0820"/>
<feature type="repeat" description="TPR" evidence="3">
    <location>
        <begin position="1146"/>
        <end position="1179"/>
    </location>
</feature>
<feature type="compositionally biased region" description="Basic and acidic residues" evidence="5">
    <location>
        <begin position="183"/>
        <end position="198"/>
    </location>
</feature>
<protein>
    <recommendedName>
        <fullName evidence="6">Protein kinase domain-containing protein</fullName>
    </recommendedName>
</protein>
<evidence type="ECO:0000313" key="8">
    <source>
        <dbReference type="Proteomes" id="UP000001227"/>
    </source>
</evidence>
<accession>B3ESJ1</accession>
<keyword evidence="1 4" id="KW-0547">Nucleotide-binding</keyword>
<dbReference type="PROSITE" id="PS00107">
    <property type="entry name" value="PROTEIN_KINASE_ATP"/>
    <property type="match status" value="1"/>
</dbReference>
<evidence type="ECO:0000259" key="6">
    <source>
        <dbReference type="PROSITE" id="PS50011"/>
    </source>
</evidence>
<dbReference type="InterPro" id="IPR017441">
    <property type="entry name" value="Protein_kinase_ATP_BS"/>
</dbReference>
<dbReference type="Gene3D" id="3.40.50.300">
    <property type="entry name" value="P-loop containing nucleotide triphosphate hydrolases"/>
    <property type="match status" value="1"/>
</dbReference>
<keyword evidence="2 4" id="KW-0067">ATP-binding</keyword>
<reference evidence="7 8" key="1">
    <citation type="journal article" date="2010" name="J. Bacteriol.">
        <title>The genome of the amoeba symbiont 'Candidatus Amoebophilus asiaticus' reveals common mechanisms for host cell interaction among amoeba-associated bacteria.</title>
        <authorList>
            <person name="Schmitz-Esser S."/>
            <person name="Tischler P."/>
            <person name="Arnold R."/>
            <person name="Montanaro J."/>
            <person name="Wagner M."/>
            <person name="Rattei T."/>
            <person name="Horn M."/>
        </authorList>
    </citation>
    <scope>NUCLEOTIDE SEQUENCE [LARGE SCALE GENOMIC DNA]</scope>
    <source>
        <strain evidence="7 8">5a2</strain>
    </source>
</reference>
<dbReference type="Gene3D" id="1.25.40.10">
    <property type="entry name" value="Tetratricopeptide repeat domain"/>
    <property type="match status" value="3"/>
</dbReference>
<evidence type="ECO:0000256" key="1">
    <source>
        <dbReference type="ARBA" id="ARBA00022741"/>
    </source>
</evidence>
<dbReference type="PANTHER" id="PTHR19959">
    <property type="entry name" value="KINESIN LIGHT CHAIN"/>
    <property type="match status" value="1"/>
</dbReference>
<dbReference type="InterPro" id="IPR011009">
    <property type="entry name" value="Kinase-like_dom_sf"/>
</dbReference>
<dbReference type="OrthoDB" id="9767435at2"/>
<dbReference type="eggNOG" id="COG0457">
    <property type="taxonomic scope" value="Bacteria"/>
</dbReference>
<feature type="repeat" description="TPR" evidence="3">
    <location>
        <begin position="1104"/>
        <end position="1137"/>
    </location>
</feature>
<evidence type="ECO:0000256" key="4">
    <source>
        <dbReference type="PROSITE-ProRule" id="PRU10141"/>
    </source>
</evidence>
<dbReference type="Gene3D" id="1.10.510.10">
    <property type="entry name" value="Transferase(Phosphotransferase) domain 1"/>
    <property type="match status" value="1"/>
</dbReference>
<dbReference type="Pfam" id="PF00069">
    <property type="entry name" value="Pkinase"/>
    <property type="match status" value="1"/>
</dbReference>
<feature type="repeat" description="TPR" evidence="3">
    <location>
        <begin position="1020"/>
        <end position="1053"/>
    </location>
</feature>
<dbReference type="Pfam" id="PF00931">
    <property type="entry name" value="NB-ARC"/>
    <property type="match status" value="1"/>
</dbReference>
<dbReference type="SMART" id="SM00028">
    <property type="entry name" value="TPR"/>
    <property type="match status" value="6"/>
</dbReference>
<dbReference type="EMBL" id="CP001102">
    <property type="protein sequence ID" value="ACE06193.1"/>
    <property type="molecule type" value="Genomic_DNA"/>
</dbReference>
<dbReference type="PROSITE" id="PS50011">
    <property type="entry name" value="PROTEIN_KINASE_DOM"/>
    <property type="match status" value="1"/>
</dbReference>
<dbReference type="InterPro" id="IPR011990">
    <property type="entry name" value="TPR-like_helical_dom_sf"/>
</dbReference>
<dbReference type="CDD" id="cd00180">
    <property type="entry name" value="PKc"/>
    <property type="match status" value="1"/>
</dbReference>
<dbReference type="InterPro" id="IPR027417">
    <property type="entry name" value="P-loop_NTPase"/>
</dbReference>
<dbReference type="InterPro" id="IPR000719">
    <property type="entry name" value="Prot_kinase_dom"/>
</dbReference>
<dbReference type="HOGENOM" id="CLU_269565_0_0_10"/>
<organism evidence="7 8">
    <name type="scientific">Amoebophilus asiaticus (strain 5a2)</name>
    <dbReference type="NCBI Taxonomy" id="452471"/>
    <lineage>
        <taxon>Bacteria</taxon>
        <taxon>Pseudomonadati</taxon>
        <taxon>Bacteroidota</taxon>
        <taxon>Cytophagia</taxon>
        <taxon>Cytophagales</taxon>
        <taxon>Amoebophilaceae</taxon>
        <taxon>Candidatus Amoebophilus</taxon>
    </lineage>
</organism>
<dbReference type="Pfam" id="PF13424">
    <property type="entry name" value="TPR_12"/>
    <property type="match status" value="3"/>
</dbReference>
<dbReference type="PROSITE" id="PS00108">
    <property type="entry name" value="PROTEIN_KINASE_ST"/>
    <property type="match status" value="1"/>
</dbReference>
<dbReference type="InterPro" id="IPR008271">
    <property type="entry name" value="Ser/Thr_kinase_AS"/>
</dbReference>
<evidence type="ECO:0000313" key="7">
    <source>
        <dbReference type="EMBL" id="ACE06193.1"/>
    </source>
</evidence>
<evidence type="ECO:0000256" key="5">
    <source>
        <dbReference type="SAM" id="MobiDB-lite"/>
    </source>
</evidence>
<dbReference type="SMART" id="SM00220">
    <property type="entry name" value="S_TKc"/>
    <property type="match status" value="1"/>
</dbReference>
<keyword evidence="3" id="KW-0802">TPR repeat</keyword>
<gene>
    <name evidence="7" type="ordered locus">Aasi_0820</name>
</gene>
<dbReference type="eggNOG" id="COG0515">
    <property type="taxonomic scope" value="Bacteria"/>
</dbReference>
<dbReference type="PROSITE" id="PS50005">
    <property type="entry name" value="TPR"/>
    <property type="match status" value="4"/>
</dbReference>
<dbReference type="Proteomes" id="UP000001227">
    <property type="component" value="Chromosome"/>
</dbReference>
<dbReference type="GO" id="GO:0005524">
    <property type="term" value="F:ATP binding"/>
    <property type="evidence" value="ECO:0007669"/>
    <property type="project" value="UniProtKB-UniRule"/>
</dbReference>
<dbReference type="InterPro" id="IPR002182">
    <property type="entry name" value="NB-ARC"/>
</dbReference>
<dbReference type="SUPFAM" id="SSF48452">
    <property type="entry name" value="TPR-like"/>
    <property type="match status" value="2"/>
</dbReference>
<dbReference type="PROSITE" id="PS50293">
    <property type="entry name" value="TPR_REGION"/>
    <property type="match status" value="2"/>
</dbReference>
<feature type="region of interest" description="Disordered" evidence="5">
    <location>
        <begin position="58"/>
        <end position="96"/>
    </location>
</feature>
<dbReference type="STRING" id="452471.Aasi_0820"/>
<dbReference type="SUPFAM" id="SSF52540">
    <property type="entry name" value="P-loop containing nucleoside triphosphate hydrolases"/>
    <property type="match status" value="1"/>
</dbReference>
<dbReference type="InterPro" id="IPR019734">
    <property type="entry name" value="TPR_rpt"/>
</dbReference>
<proteinExistence type="predicted"/>
<dbReference type="GO" id="GO:0043531">
    <property type="term" value="F:ADP binding"/>
    <property type="evidence" value="ECO:0007669"/>
    <property type="project" value="InterPro"/>
</dbReference>
<dbReference type="PANTHER" id="PTHR19959:SF119">
    <property type="entry name" value="FUNGAL LIPASE-LIKE DOMAIN-CONTAINING PROTEIN"/>
    <property type="match status" value="1"/>
</dbReference>
<name>B3ESJ1_AMOA5</name>